<dbReference type="EMBL" id="AB294390">
    <property type="protein sequence ID" value="BAF75890.1"/>
    <property type="molecule type" value="mRNA"/>
</dbReference>
<dbReference type="PANTHER" id="PTHR48047">
    <property type="entry name" value="GLYCOSYLTRANSFERASE"/>
    <property type="match status" value="1"/>
</dbReference>
<dbReference type="InterPro" id="IPR002213">
    <property type="entry name" value="UDP_glucos_trans"/>
</dbReference>
<comment type="similarity">
    <text evidence="2 5">Belongs to the UDP-glycosyltransferase family.</text>
</comment>
<dbReference type="CDD" id="cd03784">
    <property type="entry name" value="GT1_Gtf-like"/>
    <property type="match status" value="1"/>
</dbReference>
<name>A7M6J2_DIACA</name>
<evidence type="ECO:0000256" key="5">
    <source>
        <dbReference type="RuleBase" id="RU003718"/>
    </source>
</evidence>
<dbReference type="Pfam" id="PF00201">
    <property type="entry name" value="UDPGT"/>
    <property type="match status" value="1"/>
</dbReference>
<dbReference type="CAZy" id="GT1">
    <property type="family name" value="Glycosyltransferase Family 1"/>
</dbReference>
<keyword evidence="3 5" id="KW-0328">Glycosyltransferase</keyword>
<dbReference type="SUPFAM" id="SSF53756">
    <property type="entry name" value="UDP-Glycosyltransferase/glycogen phosphorylase"/>
    <property type="match status" value="1"/>
</dbReference>
<organism evidence="7">
    <name type="scientific">Dianthus caryophyllus</name>
    <name type="common">Carnation</name>
    <name type="synonym">Clove pink</name>
    <dbReference type="NCBI Taxonomy" id="3570"/>
    <lineage>
        <taxon>Eukaryota</taxon>
        <taxon>Viridiplantae</taxon>
        <taxon>Streptophyta</taxon>
        <taxon>Embryophyta</taxon>
        <taxon>Tracheophyta</taxon>
        <taxon>Spermatophyta</taxon>
        <taxon>Magnoliopsida</taxon>
        <taxon>eudicotyledons</taxon>
        <taxon>Gunneridae</taxon>
        <taxon>Pentapetalae</taxon>
        <taxon>Caryophyllales</taxon>
        <taxon>Caryophyllaceae</taxon>
        <taxon>Caryophylleae</taxon>
        <taxon>Dianthus</taxon>
    </lineage>
</organism>
<evidence type="ECO:0000256" key="2">
    <source>
        <dbReference type="ARBA" id="ARBA00009995"/>
    </source>
</evidence>
<evidence type="ECO:0000256" key="1">
    <source>
        <dbReference type="ARBA" id="ARBA00004721"/>
    </source>
</evidence>
<proteinExistence type="evidence at transcript level"/>
<evidence type="ECO:0000256" key="6">
    <source>
        <dbReference type="RuleBase" id="RU362057"/>
    </source>
</evidence>
<evidence type="ECO:0000256" key="3">
    <source>
        <dbReference type="ARBA" id="ARBA00022676"/>
    </source>
</evidence>
<protein>
    <recommendedName>
        <fullName evidence="6">Glycosyltransferase</fullName>
        <ecNumber evidence="6">2.4.1.-</ecNumber>
    </recommendedName>
</protein>
<sequence>MVAEPHRLHIVMFPFLAHGHMIPTLDIARLFAARNVEVSIITTPVNAPIFTKAIETGNPLINVELFKFPAKEAGLPEGCENAEIVIRQPELIPQFFKATHLFQQQLEEYLDRVRPDCLVADMFYPWATDSATKFNLPRLVFHGISCFALCAQESVSRYEPYRNVSSDDEPFALPGLPHEIKLIRSQISPDSRGDKENSSKTTTELINDSEVESFGVIMNSFYELEPEYAEFYAKDMGRKAWHIGPVSLCNRSNDQKALRGKRASIDDHECLAWLDSKEPNSVVYVCFGSTSVSIAPQLREIAMALEQSGKNFIWAVRDGGNGKNEEWLPLGFEERTKGKGLIIRGWAPQVLILDHKAVGAFVTHCGWNSTLEGISAGVPMVTWPLFAEQFFNEKLVTNVLRTGVSIGVKKWNRTPSVEDLITREAIEAAIREIMEGEKAEEMRLRAKKLKEAARNAVEEGGSSYNHLSTLIDELRKYQTQKRN</sequence>
<dbReference type="GO" id="GO:0035251">
    <property type="term" value="F:UDP-glucosyltransferase activity"/>
    <property type="evidence" value="ECO:0007669"/>
    <property type="project" value="TreeGrafter"/>
</dbReference>
<dbReference type="GO" id="GO:0016135">
    <property type="term" value="P:saponin biosynthetic process"/>
    <property type="evidence" value="ECO:0007669"/>
    <property type="project" value="UniProtKB-ARBA"/>
</dbReference>
<gene>
    <name evidence="7" type="primary">DcS6B11</name>
</gene>
<reference evidence="7" key="1">
    <citation type="journal article" date="2011" name="Plant Biotechnol. (Sheffield)">
        <title>Isolation of cDNAs encoding tetrahydroxychalcone 2'-glucosyltransferase activity from carnation, cyclamen, and catharanthus.</title>
        <authorList>
            <person name="Togami J."/>
            <person name="Okuhara H."/>
            <person name="Nakamura N."/>
            <person name="Ishiguro K."/>
            <person name="Hirose C."/>
            <person name="Ochiai M."/>
            <person name="Fukui Y."/>
            <person name="Yamaguchi M."/>
            <person name="Tanaka Y."/>
        </authorList>
    </citation>
    <scope>NUCLEOTIDE SEQUENCE</scope>
</reference>
<dbReference type="PROSITE" id="PS00375">
    <property type="entry name" value="UDPGT"/>
    <property type="match status" value="1"/>
</dbReference>
<dbReference type="FunFam" id="3.40.50.2000:FF:000047">
    <property type="entry name" value="Glycosyltransferase"/>
    <property type="match status" value="1"/>
</dbReference>
<evidence type="ECO:0000313" key="7">
    <source>
        <dbReference type="EMBL" id="BAF75890.1"/>
    </source>
</evidence>
<keyword evidence="4 5" id="KW-0808">Transferase</keyword>
<dbReference type="EC" id="2.4.1.-" evidence="6"/>
<dbReference type="AlphaFoldDB" id="A7M6J2"/>
<accession>A7M6J2</accession>
<evidence type="ECO:0000256" key="4">
    <source>
        <dbReference type="ARBA" id="ARBA00022679"/>
    </source>
</evidence>
<dbReference type="FunFam" id="3.40.50.2000:FF:000071">
    <property type="entry name" value="Glycosyltransferase"/>
    <property type="match status" value="1"/>
</dbReference>
<comment type="pathway">
    <text evidence="1">Secondary metabolite biosynthesis; terpenoid biosynthesis.</text>
</comment>
<dbReference type="InterPro" id="IPR035595">
    <property type="entry name" value="UDP_glycos_trans_CS"/>
</dbReference>
<dbReference type="PANTHER" id="PTHR48047:SF45">
    <property type="entry name" value="SCOPOLETIN GLUCOSYLTRANSFERASE-LIKE"/>
    <property type="match status" value="1"/>
</dbReference>
<dbReference type="Gene3D" id="3.40.50.2000">
    <property type="entry name" value="Glycogen Phosphorylase B"/>
    <property type="match status" value="2"/>
</dbReference>
<dbReference type="GO" id="GO:0016104">
    <property type="term" value="P:triterpenoid biosynthetic process"/>
    <property type="evidence" value="ECO:0007669"/>
    <property type="project" value="UniProtKB-ARBA"/>
</dbReference>